<sequence length="731" mass="82349">MTQTPKHRWITGQTRADREVLLPAADAGKGIFVIDAHRNLRGPYTAAGELMRQLIPTVLQHWPDLVDRHVIEILSFAPELREIVPTSRETLTSIAIPHERTRFYSRARTLRLTHGVIELFKKLTVPERMGPLKLVFENAGDCEQTDGEFFATMLRRVQPAQMEVILGTKQEVEQPLVRDALERYAERFEAPATLSTHPAATAEPDPLELAKRFVQSDGTSDLADEIAAYESLAAEQRQALHDQRADELEARGEVTLTLGAIPWHRERGSSTQAAIQALRTSLDYCLNMGFYEACLDFGLRGRKLVDWSHENLEMMWAFTTKATNSLSALGRADEAEALYNEARANTDSFVIHMQAAYATSMLYTRHRKDRDHATARYWIDQALELVQKVSDEKDRTFRTVFYNNGLALVEMHLGNIEEALRLVSEGQARLDALLGENEQMLHRSVLMNNKSQILVLLKRYDEALAELNRVIAIDPNYPEYYFDRGNLFSKMDRLPEAVADYTHAIEISPPFPELYYNRAGAYNRLGETEKAFADYSYLLEIEPTHVDGRLNRAALYLEAGEPEAARLDVAEGLAQDPQHAQLLCTLGLIEMAQEQMEAAETALRAALAADATLLEAYANLSVLLFEKGDVHGSVELLTTAIGHHPQADVLYFNRAWALQSLERFEEAVEDYTQALQAGSADEQEIYFQRGACLLELGLEAEAFADWKRHLEGGESPYLDTIQQTAPALTDL</sequence>
<gene>
    <name evidence="4" type="ORF">EL26_21795</name>
</gene>
<keyword evidence="5" id="KW-1185">Reference proteome</keyword>
<dbReference type="Proteomes" id="UP000027931">
    <property type="component" value="Unassembled WGS sequence"/>
</dbReference>
<feature type="repeat" description="TPR" evidence="3">
    <location>
        <begin position="512"/>
        <end position="545"/>
    </location>
</feature>
<dbReference type="PANTHER" id="PTHR44858:SF1">
    <property type="entry name" value="UDP-N-ACETYLGLUCOSAMINE--PEPTIDE N-ACETYLGLUCOSAMINYLTRANSFERASE SPINDLY-RELATED"/>
    <property type="match status" value="1"/>
</dbReference>
<accession>A0A074M5H5</accession>
<dbReference type="Pfam" id="PF13414">
    <property type="entry name" value="TPR_11"/>
    <property type="match status" value="1"/>
</dbReference>
<dbReference type="Gene3D" id="1.25.40.10">
    <property type="entry name" value="Tetratricopeptide repeat domain"/>
    <property type="match status" value="5"/>
</dbReference>
<keyword evidence="1" id="KW-0677">Repeat</keyword>
<dbReference type="SUPFAM" id="SSF48452">
    <property type="entry name" value="TPR-like"/>
    <property type="match status" value="2"/>
</dbReference>
<comment type="caution">
    <text evidence="4">The sequence shown here is derived from an EMBL/GenBank/DDBJ whole genome shotgun (WGS) entry which is preliminary data.</text>
</comment>
<name>A0A074M5H5_9BACL</name>
<dbReference type="eggNOG" id="COG0457">
    <property type="taxonomic scope" value="Bacteria"/>
</dbReference>
<evidence type="ECO:0000313" key="4">
    <source>
        <dbReference type="EMBL" id="KEO81242.1"/>
    </source>
</evidence>
<reference evidence="4 5" key="1">
    <citation type="journal article" date="2013" name="Int. J. Syst. Evol. Microbiol.">
        <title>Tumebacillus flagellatus sp. nov., an alpha-amylase/pullulanase-producing bacterium isolated from cassava wastewater.</title>
        <authorList>
            <person name="Wang Q."/>
            <person name="Xie N."/>
            <person name="Qin Y."/>
            <person name="Shen N."/>
            <person name="Zhu J."/>
            <person name="Mi H."/>
            <person name="Huang R."/>
        </authorList>
    </citation>
    <scope>NUCLEOTIDE SEQUENCE [LARGE SCALE GENOMIC DNA]</scope>
    <source>
        <strain evidence="4 5">GST4</strain>
    </source>
</reference>
<dbReference type="GO" id="GO:0046813">
    <property type="term" value="P:receptor-mediated virion attachment to host cell"/>
    <property type="evidence" value="ECO:0007669"/>
    <property type="project" value="TreeGrafter"/>
</dbReference>
<organism evidence="4 5">
    <name type="scientific">Tumebacillus flagellatus</name>
    <dbReference type="NCBI Taxonomy" id="1157490"/>
    <lineage>
        <taxon>Bacteria</taxon>
        <taxon>Bacillati</taxon>
        <taxon>Bacillota</taxon>
        <taxon>Bacilli</taxon>
        <taxon>Bacillales</taxon>
        <taxon>Alicyclobacillaceae</taxon>
        <taxon>Tumebacillus</taxon>
    </lineage>
</organism>
<evidence type="ECO:0000256" key="3">
    <source>
        <dbReference type="PROSITE-ProRule" id="PRU00339"/>
    </source>
</evidence>
<dbReference type="Pfam" id="PF13432">
    <property type="entry name" value="TPR_16"/>
    <property type="match status" value="2"/>
</dbReference>
<dbReference type="InterPro" id="IPR019734">
    <property type="entry name" value="TPR_rpt"/>
</dbReference>
<dbReference type="InterPro" id="IPR011990">
    <property type="entry name" value="TPR-like_helical_dom_sf"/>
</dbReference>
<dbReference type="Pfam" id="PF13181">
    <property type="entry name" value="TPR_8"/>
    <property type="match status" value="1"/>
</dbReference>
<dbReference type="GO" id="GO:0009279">
    <property type="term" value="C:cell outer membrane"/>
    <property type="evidence" value="ECO:0007669"/>
    <property type="project" value="TreeGrafter"/>
</dbReference>
<evidence type="ECO:0000256" key="2">
    <source>
        <dbReference type="ARBA" id="ARBA00022803"/>
    </source>
</evidence>
<feature type="repeat" description="TPR" evidence="3">
    <location>
        <begin position="478"/>
        <end position="511"/>
    </location>
</feature>
<dbReference type="PROSITE" id="PS50005">
    <property type="entry name" value="TPR"/>
    <property type="match status" value="3"/>
</dbReference>
<dbReference type="AlphaFoldDB" id="A0A074M5H5"/>
<proteinExistence type="predicted"/>
<dbReference type="PANTHER" id="PTHR44858">
    <property type="entry name" value="TETRATRICOPEPTIDE REPEAT PROTEIN 6"/>
    <property type="match status" value="1"/>
</dbReference>
<evidence type="ECO:0000256" key="1">
    <source>
        <dbReference type="ARBA" id="ARBA00022737"/>
    </source>
</evidence>
<dbReference type="STRING" id="1157490.EL26_21795"/>
<feature type="repeat" description="TPR" evidence="3">
    <location>
        <begin position="444"/>
        <end position="477"/>
    </location>
</feature>
<dbReference type="EMBL" id="JMIR01000042">
    <property type="protein sequence ID" value="KEO81242.1"/>
    <property type="molecule type" value="Genomic_DNA"/>
</dbReference>
<protein>
    <submittedName>
        <fullName evidence="4">Uncharacterized protein</fullName>
    </submittedName>
</protein>
<dbReference type="InterPro" id="IPR050498">
    <property type="entry name" value="Ycf3"/>
</dbReference>
<dbReference type="SMART" id="SM00028">
    <property type="entry name" value="TPR"/>
    <property type="match status" value="9"/>
</dbReference>
<keyword evidence="2 3" id="KW-0802">TPR repeat</keyword>
<evidence type="ECO:0000313" key="5">
    <source>
        <dbReference type="Proteomes" id="UP000027931"/>
    </source>
</evidence>